<keyword evidence="11" id="KW-0012">Acyltransferase</keyword>
<evidence type="ECO:0000256" key="3">
    <source>
        <dbReference type="ARBA" id="ARBA00022605"/>
    </source>
</evidence>
<name>A0A5C5ZLH5_9BACT</name>
<feature type="domain" description="Pyruvate carboxyltransferase" evidence="10">
    <location>
        <begin position="3"/>
        <end position="270"/>
    </location>
</feature>
<dbReference type="Gene3D" id="3.20.20.70">
    <property type="entry name" value="Aldolase class I"/>
    <property type="match status" value="1"/>
</dbReference>
<evidence type="ECO:0000313" key="11">
    <source>
        <dbReference type="EMBL" id="TWT88304.1"/>
    </source>
</evidence>
<dbReference type="InterPro" id="IPR002034">
    <property type="entry name" value="AIPM/Hcit_synth_CS"/>
</dbReference>
<dbReference type="InterPro" id="IPR000891">
    <property type="entry name" value="PYR_CT"/>
</dbReference>
<dbReference type="Pfam" id="PF00682">
    <property type="entry name" value="HMGL-like"/>
    <property type="match status" value="1"/>
</dbReference>
<evidence type="ECO:0000256" key="9">
    <source>
        <dbReference type="RuleBase" id="RU003523"/>
    </source>
</evidence>
<evidence type="ECO:0000256" key="2">
    <source>
        <dbReference type="ARBA" id="ARBA00006154"/>
    </source>
</evidence>
<dbReference type="UniPathway" id="UPA00047">
    <property type="reaction ID" value="UER00066"/>
</dbReference>
<reference evidence="11 12" key="1">
    <citation type="submission" date="2019-02" db="EMBL/GenBank/DDBJ databases">
        <title>Deep-cultivation of Planctomycetes and their phenomic and genomic characterization uncovers novel biology.</title>
        <authorList>
            <person name="Wiegand S."/>
            <person name="Jogler M."/>
            <person name="Boedeker C."/>
            <person name="Pinto D."/>
            <person name="Vollmers J."/>
            <person name="Rivas-Marin E."/>
            <person name="Kohn T."/>
            <person name="Peeters S.H."/>
            <person name="Heuer A."/>
            <person name="Rast P."/>
            <person name="Oberbeckmann S."/>
            <person name="Bunk B."/>
            <person name="Jeske O."/>
            <person name="Meyerdierks A."/>
            <person name="Storesund J.E."/>
            <person name="Kallscheuer N."/>
            <person name="Luecker S."/>
            <person name="Lage O.M."/>
            <person name="Pohl T."/>
            <person name="Merkel B.J."/>
            <person name="Hornburger P."/>
            <person name="Mueller R.-W."/>
            <person name="Bruemmer F."/>
            <person name="Labrenz M."/>
            <person name="Spormann A.M."/>
            <person name="Op Den Camp H."/>
            <person name="Overmann J."/>
            <person name="Amann R."/>
            <person name="Jetten M.S.M."/>
            <person name="Mascher T."/>
            <person name="Medema M.H."/>
            <person name="Devos D.P."/>
            <person name="Kaster A.-K."/>
            <person name="Ovreas L."/>
            <person name="Rohde M."/>
            <person name="Galperin M.Y."/>
            <person name="Jogler C."/>
        </authorList>
    </citation>
    <scope>NUCLEOTIDE SEQUENCE [LARGE SCALE GENOMIC DNA]</scope>
    <source>
        <strain evidence="11 12">Mal64</strain>
    </source>
</reference>
<dbReference type="SUPFAM" id="SSF110921">
    <property type="entry name" value="2-isopropylmalate synthase LeuA, allosteric (dimerisation) domain"/>
    <property type="match status" value="1"/>
</dbReference>
<evidence type="ECO:0000256" key="7">
    <source>
        <dbReference type="ARBA" id="ARBA00048263"/>
    </source>
</evidence>
<organism evidence="11 12">
    <name type="scientific">Pseudobythopirellula maris</name>
    <dbReference type="NCBI Taxonomy" id="2527991"/>
    <lineage>
        <taxon>Bacteria</taxon>
        <taxon>Pseudomonadati</taxon>
        <taxon>Planctomycetota</taxon>
        <taxon>Planctomycetia</taxon>
        <taxon>Pirellulales</taxon>
        <taxon>Lacipirellulaceae</taxon>
        <taxon>Pseudobythopirellula</taxon>
    </lineage>
</organism>
<dbReference type="InterPro" id="IPR036230">
    <property type="entry name" value="LeuA_allosteric_dom_sf"/>
</dbReference>
<dbReference type="PANTHER" id="PTHR43538">
    <property type="entry name" value="ALPHA-IPM SYNTHASE/HOMOCITRATE SYNTHASE"/>
    <property type="match status" value="1"/>
</dbReference>
<dbReference type="InterPro" id="IPR013709">
    <property type="entry name" value="2-isopropylmalate_synth_dimer"/>
</dbReference>
<evidence type="ECO:0000256" key="8">
    <source>
        <dbReference type="NCBIfam" id="TIGR00977"/>
    </source>
</evidence>
<dbReference type="PROSITE" id="PS00815">
    <property type="entry name" value="AIPM_HOMOCIT_SYNTH_1"/>
    <property type="match status" value="1"/>
</dbReference>
<protein>
    <recommendedName>
        <fullName evidence="8">Citramalate synthase</fullName>
        <ecNumber evidence="8">2.3.3.21</ecNumber>
    </recommendedName>
</protein>
<dbReference type="GO" id="GO:0043714">
    <property type="term" value="F:(R)-citramalate synthase activity"/>
    <property type="evidence" value="ECO:0007669"/>
    <property type="project" value="UniProtKB-UniRule"/>
</dbReference>
<evidence type="ECO:0000256" key="5">
    <source>
        <dbReference type="ARBA" id="ARBA00022679"/>
    </source>
</evidence>
<sequence>MHIEIYDTTLRDGAQGEGVNFSLEDKVLIARRLDAMGFDYVEGGYPLSNPKDAEFFQRLVAEPLKNAKTCAFGMTRRKGIAAADDPGMKALIESQAPVVTIVGKTSEFHVREVLQVSLEENLAMIGDTIAYLVSEGREVIYDAEHFFDGWKLNPEYAAKTIQAAADAGAIRVVMCDTNGGSLPEEVAELTRAAAAAVEVPLGIHTHNDCELAVANALASVDAGATHVQGTINGLGERCGNADLISVVANLALKKKKGYKMLGGGDSQADALEHLTELSGYVYEIANMLRRGAQAFVGPSAFAHKGGMHVHAINRVAESYEHIPPESVGNARRILVSELSGRSNIIAMTTKLNLQEDKALMDAVLKEVVDRENEGYQYEAAEASFALLVRKLARAFTPHFELVKYHVTTESRGGSPLTEATVKLLVHDPEGEDTVEHRVAEGDGPVNALDGALRKALKGRFPQLAEMQLVDYKVRVINSEAATAASVRVVIESRDADGETWGTVGVDENVIQASWQALVDSIEYKLCKEEGAGGGGQG</sequence>
<evidence type="ECO:0000256" key="4">
    <source>
        <dbReference type="ARBA" id="ARBA00022624"/>
    </source>
</evidence>
<dbReference type="Pfam" id="PF22617">
    <property type="entry name" value="HCS_D2"/>
    <property type="match status" value="1"/>
</dbReference>
<dbReference type="SUPFAM" id="SSF51569">
    <property type="entry name" value="Aldolase"/>
    <property type="match status" value="1"/>
</dbReference>
<dbReference type="PANTHER" id="PTHR43538:SF1">
    <property type="entry name" value="(R)-CITRAMALATE SYNTHASE"/>
    <property type="match status" value="1"/>
</dbReference>
<dbReference type="Gene3D" id="3.30.160.270">
    <property type="match status" value="1"/>
</dbReference>
<proteinExistence type="inferred from homology"/>
<keyword evidence="5 9" id="KW-0808">Transferase</keyword>
<dbReference type="EC" id="2.3.3.21" evidence="8"/>
<comment type="caution">
    <text evidence="11">The sequence shown here is derived from an EMBL/GenBank/DDBJ whole genome shotgun (WGS) entry which is preliminary data.</text>
</comment>
<keyword evidence="6" id="KW-0100">Branched-chain amino acid biosynthesis</keyword>
<gene>
    <name evidence="11" type="primary">leuA_1</name>
    <name evidence="11" type="ORF">Mal64_17830</name>
</gene>
<dbReference type="CDD" id="cd07941">
    <property type="entry name" value="DRE_TIM_LeuA3"/>
    <property type="match status" value="1"/>
</dbReference>
<dbReference type="Gene3D" id="1.10.238.260">
    <property type="match status" value="1"/>
</dbReference>
<evidence type="ECO:0000256" key="6">
    <source>
        <dbReference type="ARBA" id="ARBA00023304"/>
    </source>
</evidence>
<comment type="catalytic activity">
    <reaction evidence="7">
        <text>pyruvate + acetyl-CoA + H2O = (3R)-citramalate + CoA + H(+)</text>
        <dbReference type="Rhea" id="RHEA:19045"/>
        <dbReference type="ChEBI" id="CHEBI:15361"/>
        <dbReference type="ChEBI" id="CHEBI:15377"/>
        <dbReference type="ChEBI" id="CHEBI:15378"/>
        <dbReference type="ChEBI" id="CHEBI:30934"/>
        <dbReference type="ChEBI" id="CHEBI:57287"/>
        <dbReference type="ChEBI" id="CHEBI:57288"/>
        <dbReference type="EC" id="2.3.3.21"/>
    </reaction>
</comment>
<dbReference type="PROSITE" id="PS50991">
    <property type="entry name" value="PYR_CT"/>
    <property type="match status" value="1"/>
</dbReference>
<dbReference type="InterPro" id="IPR005675">
    <property type="entry name" value="Citramal_synthase"/>
</dbReference>
<dbReference type="GO" id="GO:0003852">
    <property type="term" value="F:2-isopropylmalate synthase activity"/>
    <property type="evidence" value="ECO:0007669"/>
    <property type="project" value="InterPro"/>
</dbReference>
<dbReference type="SMART" id="SM00917">
    <property type="entry name" value="LeuA_dimer"/>
    <property type="match status" value="1"/>
</dbReference>
<dbReference type="GO" id="GO:0009098">
    <property type="term" value="P:L-leucine biosynthetic process"/>
    <property type="evidence" value="ECO:0007669"/>
    <property type="project" value="InterPro"/>
</dbReference>
<dbReference type="InterPro" id="IPR054691">
    <property type="entry name" value="LeuA/HCS_post-cat"/>
</dbReference>
<evidence type="ECO:0000259" key="10">
    <source>
        <dbReference type="PROSITE" id="PS50991"/>
    </source>
</evidence>
<dbReference type="RefSeq" id="WP_146399240.1">
    <property type="nucleotide sequence ID" value="NZ_SJPQ01000002.1"/>
</dbReference>
<dbReference type="NCBIfam" id="TIGR00977">
    <property type="entry name" value="citramal_synth"/>
    <property type="match status" value="1"/>
</dbReference>
<accession>A0A5C5ZLH5</accession>
<dbReference type="AlphaFoldDB" id="A0A5C5ZLH5"/>
<dbReference type="EMBL" id="SJPQ01000002">
    <property type="protein sequence ID" value="TWT88304.1"/>
    <property type="molecule type" value="Genomic_DNA"/>
</dbReference>
<keyword evidence="12" id="KW-1185">Reference proteome</keyword>
<dbReference type="OrthoDB" id="9804858at2"/>
<dbReference type="Proteomes" id="UP000315440">
    <property type="component" value="Unassembled WGS sequence"/>
</dbReference>
<dbReference type="Pfam" id="PF08502">
    <property type="entry name" value="LeuA_dimer"/>
    <property type="match status" value="1"/>
</dbReference>
<evidence type="ECO:0000256" key="1">
    <source>
        <dbReference type="ARBA" id="ARBA00004743"/>
    </source>
</evidence>
<dbReference type="GO" id="GO:0009097">
    <property type="term" value="P:isoleucine biosynthetic process"/>
    <property type="evidence" value="ECO:0007669"/>
    <property type="project" value="UniProtKB-UniRule"/>
</dbReference>
<evidence type="ECO:0000313" key="12">
    <source>
        <dbReference type="Proteomes" id="UP000315440"/>
    </source>
</evidence>
<keyword evidence="4" id="KW-0412">Isoleucine biosynthesis</keyword>
<keyword evidence="3" id="KW-0028">Amino-acid biosynthesis</keyword>
<comment type="pathway">
    <text evidence="1">Amino-acid biosynthesis; L-isoleucine biosynthesis; 2-oxobutanoate from pyruvate: step 1/3.</text>
</comment>
<dbReference type="InterPro" id="IPR013785">
    <property type="entry name" value="Aldolase_TIM"/>
</dbReference>
<comment type="similarity">
    <text evidence="2 9">Belongs to the alpha-IPM synthase/homocitrate synthase family.</text>
</comment>